<sequence length="167" mass="19192">MDSSLKCTPEKLYPFMIMSDTHQQLFKYESLQQKSIVHLWKFLLVDFITFEQNSVLIPDELQIEVDGRPFFSSSSAYVCFLSFLCHYHLNNGIQCHNSLCNLRTVISKHFLIADPDLIASAYDLLGVALQLLGDTESARQSFSQSVEFYQDPFDNPAEKRLLLLSEL</sequence>
<name>A0A6J8A6G2_MYTCO</name>
<dbReference type="EMBL" id="CACVKT020000748">
    <property type="protein sequence ID" value="CAC5362684.1"/>
    <property type="molecule type" value="Genomic_DNA"/>
</dbReference>
<evidence type="ECO:0000313" key="1">
    <source>
        <dbReference type="EMBL" id="CAC5362684.1"/>
    </source>
</evidence>
<dbReference type="Proteomes" id="UP000507470">
    <property type="component" value="Unassembled WGS sequence"/>
</dbReference>
<gene>
    <name evidence="1" type="ORF">MCOR_4372</name>
</gene>
<protein>
    <submittedName>
        <fullName evidence="1">Uncharacterized protein</fullName>
    </submittedName>
</protein>
<organism evidence="1 2">
    <name type="scientific">Mytilus coruscus</name>
    <name type="common">Sea mussel</name>
    <dbReference type="NCBI Taxonomy" id="42192"/>
    <lineage>
        <taxon>Eukaryota</taxon>
        <taxon>Metazoa</taxon>
        <taxon>Spiralia</taxon>
        <taxon>Lophotrochozoa</taxon>
        <taxon>Mollusca</taxon>
        <taxon>Bivalvia</taxon>
        <taxon>Autobranchia</taxon>
        <taxon>Pteriomorphia</taxon>
        <taxon>Mytilida</taxon>
        <taxon>Mytiloidea</taxon>
        <taxon>Mytilidae</taxon>
        <taxon>Mytilinae</taxon>
        <taxon>Mytilus</taxon>
    </lineage>
</organism>
<reference evidence="1 2" key="1">
    <citation type="submission" date="2020-06" db="EMBL/GenBank/DDBJ databases">
        <authorList>
            <person name="Li R."/>
            <person name="Bekaert M."/>
        </authorList>
    </citation>
    <scope>NUCLEOTIDE SEQUENCE [LARGE SCALE GENOMIC DNA]</scope>
    <source>
        <strain evidence="2">wild</strain>
    </source>
</reference>
<dbReference type="OrthoDB" id="6198323at2759"/>
<evidence type="ECO:0000313" key="2">
    <source>
        <dbReference type="Proteomes" id="UP000507470"/>
    </source>
</evidence>
<keyword evidence="2" id="KW-1185">Reference proteome</keyword>
<accession>A0A6J8A6G2</accession>
<proteinExistence type="predicted"/>
<dbReference type="AlphaFoldDB" id="A0A6J8A6G2"/>